<dbReference type="Proteomes" id="UP000216752">
    <property type="component" value="Chromosome"/>
</dbReference>
<evidence type="ECO:0000313" key="1">
    <source>
        <dbReference type="EMBL" id="XFO69345.1"/>
    </source>
</evidence>
<sequence length="84" mass="9677">MPRTEPLPAEELQKVENGLKREIAGARSNISDTARRLNEIYDSADTPITLARQIRQGTIPHWKVLRIADVLGYEIVWKKKEPRQ</sequence>
<proteinExistence type="predicted"/>
<gene>
    <name evidence="1" type="ORF">SPSIL_055780</name>
</gene>
<keyword evidence="2" id="KW-1185">Reference proteome</keyword>
<evidence type="ECO:0000313" key="2">
    <source>
        <dbReference type="Proteomes" id="UP000216752"/>
    </source>
</evidence>
<dbReference type="EMBL" id="CP155573">
    <property type="protein sequence ID" value="XFO69345.1"/>
    <property type="molecule type" value="Genomic_DNA"/>
</dbReference>
<reference evidence="1" key="1">
    <citation type="submission" date="2024-05" db="EMBL/GenBank/DDBJ databases">
        <title>Isolation and characterization of Sporomusa carbonis sp. nov., a carboxydotrophic hydrogenogen in the genus of Sporomusa isolated from a charcoal burning pile.</title>
        <authorList>
            <person name="Boeer T."/>
            <person name="Rosenbaum F."/>
            <person name="Eysell L."/>
            <person name="Mueller V."/>
            <person name="Daniel R."/>
            <person name="Poehlein A."/>
        </authorList>
    </citation>
    <scope>NUCLEOTIDE SEQUENCE [LARGE SCALE GENOMIC DNA]</scope>
    <source>
        <strain evidence="1">DSM 10669</strain>
    </source>
</reference>
<protein>
    <submittedName>
        <fullName evidence="1">Uncharacterized protein</fullName>
    </submittedName>
</protein>
<name>A0ABZ3IUU2_9FIRM</name>
<accession>A0ABZ3IUU2</accession>
<organism evidence="1 2">
    <name type="scientific">Sporomusa silvacetica DSM 10669</name>
    <dbReference type="NCBI Taxonomy" id="1123289"/>
    <lineage>
        <taxon>Bacteria</taxon>
        <taxon>Bacillati</taxon>
        <taxon>Bacillota</taxon>
        <taxon>Negativicutes</taxon>
        <taxon>Selenomonadales</taxon>
        <taxon>Sporomusaceae</taxon>
        <taxon>Sporomusa</taxon>
    </lineage>
</organism>
<dbReference type="RefSeq" id="WP_094602626.1">
    <property type="nucleotide sequence ID" value="NZ_CP155573.1"/>
</dbReference>